<dbReference type="Proteomes" id="UP000001283">
    <property type="component" value="Chromosome"/>
</dbReference>
<protein>
    <submittedName>
        <fullName evidence="2">Uncharacterized protein</fullName>
    </submittedName>
</protein>
<evidence type="ECO:0000313" key="3">
    <source>
        <dbReference type="Proteomes" id="UP000001283"/>
    </source>
</evidence>
<keyword evidence="1" id="KW-0812">Transmembrane</keyword>
<feature type="transmembrane region" description="Helical" evidence="1">
    <location>
        <begin position="60"/>
        <end position="78"/>
    </location>
</feature>
<feature type="transmembrane region" description="Helical" evidence="1">
    <location>
        <begin position="5"/>
        <end position="24"/>
    </location>
</feature>
<evidence type="ECO:0000313" key="2">
    <source>
        <dbReference type="EMBL" id="AEN89042.1"/>
    </source>
</evidence>
<dbReference type="AlphaFoldDB" id="A0A8D3X0Y1"/>
<dbReference type="RefSeq" id="WP_014459436.1">
    <property type="nucleotide sequence ID" value="NC_017138.1"/>
</dbReference>
<evidence type="ECO:0000256" key="1">
    <source>
        <dbReference type="SAM" id="Phobius"/>
    </source>
</evidence>
<keyword evidence="1" id="KW-1133">Transmembrane helix</keyword>
<name>A0A8D3X0Y1_PRIMW</name>
<gene>
    <name evidence="2" type="ORF">BMWSH_2160</name>
</gene>
<accession>A0A8D3X0Y1</accession>
<dbReference type="EMBL" id="CP003017">
    <property type="protein sequence ID" value="AEN89042.1"/>
    <property type="molecule type" value="Genomic_DNA"/>
</dbReference>
<proteinExistence type="predicted"/>
<sequence>MVYFILVLVAAIEVIVLLINRPVFANIPYVQVYIVPLLVVIVITMLLSRNPKRFMRWFKQGLITISVVVLVFVPVLYAKNLPLYGYNEAKKMLAQREQLLLSQFQKGKYVYPAKDSPKKYRYLFKVNRGNGMLEYVFDPYTGGYEVVTDVIKNKGLAYLKLSLLI</sequence>
<feature type="transmembrane region" description="Helical" evidence="1">
    <location>
        <begin position="30"/>
        <end position="48"/>
    </location>
</feature>
<reference evidence="2 3" key="1">
    <citation type="journal article" date="2011" name="J. Bacteriol.">
        <title>Complete genome sequence of the industrial strain Bacillus megaterium WSH-002.</title>
        <authorList>
            <person name="Liu L."/>
            <person name="Li Y."/>
            <person name="Zhang J."/>
            <person name="Zou W."/>
            <person name="Zhou Z."/>
            <person name="Liu J."/>
            <person name="Li X."/>
            <person name="Wang L."/>
            <person name="Chen J."/>
        </authorList>
    </citation>
    <scope>NUCLEOTIDE SEQUENCE [LARGE SCALE GENOMIC DNA]</scope>
    <source>
        <strain evidence="2 3">WSH-002</strain>
    </source>
</reference>
<organism evidence="2 3">
    <name type="scientific">Priestia megaterium (strain WSH-002)</name>
    <name type="common">Bacillus megaterium</name>
    <dbReference type="NCBI Taxonomy" id="1006007"/>
    <lineage>
        <taxon>Bacteria</taxon>
        <taxon>Bacillati</taxon>
        <taxon>Bacillota</taxon>
        <taxon>Bacilli</taxon>
        <taxon>Bacillales</taxon>
        <taxon>Bacillaceae</taxon>
        <taxon>Priestia</taxon>
    </lineage>
</organism>
<keyword evidence="1" id="KW-0472">Membrane</keyword>
<dbReference type="KEGG" id="bmh:BMWSH_2160"/>